<dbReference type="InterPro" id="IPR002347">
    <property type="entry name" value="SDR_fam"/>
</dbReference>
<gene>
    <name evidence="4" type="ORF">UFOPK2844_00789</name>
</gene>
<evidence type="ECO:0000313" key="4">
    <source>
        <dbReference type="EMBL" id="CAB4756459.1"/>
    </source>
</evidence>
<evidence type="ECO:0000256" key="2">
    <source>
        <dbReference type="ARBA" id="ARBA00023002"/>
    </source>
</evidence>
<accession>A0A6J6UD74</accession>
<comment type="similarity">
    <text evidence="1">Belongs to the short-chain dehydrogenases/reductases (SDR) family.</text>
</comment>
<dbReference type="AlphaFoldDB" id="A0A6J6UD74"/>
<sequence>MTYQLRDLTGKVVIITGATAGIGAAAAKALVEMGCKVVLNARNETRLKDMVASLGENAIYVAGDCSEPDVSRAVAKAALDKFGTIDTIVPNAGIGFYGSILDHSDEDVNRMMRTNYEGTVHIIRAALPTMLEKKEGDVIIVASVAGFRGGDIEAIYAGTKHAQVGFAGSLDRELRAKGVRVALVCPAGTETEFALGVGRTAGEDKLKNYLRPEDVAFQITTIMSQPRTVRTHVWKMWSMRQDS</sequence>
<dbReference type="Gene3D" id="3.40.50.720">
    <property type="entry name" value="NAD(P)-binding Rossmann-like Domain"/>
    <property type="match status" value="1"/>
</dbReference>
<dbReference type="InterPro" id="IPR036291">
    <property type="entry name" value="NAD(P)-bd_dom_sf"/>
</dbReference>
<keyword evidence="2" id="KW-0560">Oxidoreductase</keyword>
<dbReference type="InterPro" id="IPR057326">
    <property type="entry name" value="KR_dom"/>
</dbReference>
<reference evidence="4" key="1">
    <citation type="submission" date="2020-05" db="EMBL/GenBank/DDBJ databases">
        <authorList>
            <person name="Chiriac C."/>
            <person name="Salcher M."/>
            <person name="Ghai R."/>
            <person name="Kavagutti S V."/>
        </authorList>
    </citation>
    <scope>NUCLEOTIDE SEQUENCE</scope>
</reference>
<dbReference type="SUPFAM" id="SSF51735">
    <property type="entry name" value="NAD(P)-binding Rossmann-fold domains"/>
    <property type="match status" value="1"/>
</dbReference>
<dbReference type="Pfam" id="PF00106">
    <property type="entry name" value="adh_short"/>
    <property type="match status" value="1"/>
</dbReference>
<name>A0A6J6UD74_9ZZZZ</name>
<dbReference type="PANTHER" id="PTHR44196:SF1">
    <property type="entry name" value="DEHYDROGENASE_REDUCTASE SDR FAMILY MEMBER 7B"/>
    <property type="match status" value="1"/>
</dbReference>
<dbReference type="EMBL" id="CAEZZG010000010">
    <property type="protein sequence ID" value="CAB4756459.1"/>
    <property type="molecule type" value="Genomic_DNA"/>
</dbReference>
<dbReference type="PRINTS" id="PR00080">
    <property type="entry name" value="SDRFAMILY"/>
</dbReference>
<evidence type="ECO:0000256" key="1">
    <source>
        <dbReference type="ARBA" id="ARBA00006484"/>
    </source>
</evidence>
<dbReference type="PRINTS" id="PR00081">
    <property type="entry name" value="GDHRDH"/>
</dbReference>
<dbReference type="GO" id="GO:0016491">
    <property type="term" value="F:oxidoreductase activity"/>
    <property type="evidence" value="ECO:0007669"/>
    <property type="project" value="UniProtKB-KW"/>
</dbReference>
<dbReference type="GO" id="GO:0016020">
    <property type="term" value="C:membrane"/>
    <property type="evidence" value="ECO:0007669"/>
    <property type="project" value="TreeGrafter"/>
</dbReference>
<evidence type="ECO:0000259" key="3">
    <source>
        <dbReference type="SMART" id="SM00822"/>
    </source>
</evidence>
<feature type="domain" description="Ketoreductase" evidence="3">
    <location>
        <begin position="11"/>
        <end position="179"/>
    </location>
</feature>
<dbReference type="PANTHER" id="PTHR44196">
    <property type="entry name" value="DEHYDROGENASE/REDUCTASE SDR FAMILY MEMBER 7B"/>
    <property type="match status" value="1"/>
</dbReference>
<proteinExistence type="inferred from homology"/>
<protein>
    <submittedName>
        <fullName evidence="4">Unannotated protein</fullName>
    </submittedName>
</protein>
<organism evidence="4">
    <name type="scientific">freshwater metagenome</name>
    <dbReference type="NCBI Taxonomy" id="449393"/>
    <lineage>
        <taxon>unclassified sequences</taxon>
        <taxon>metagenomes</taxon>
        <taxon>ecological metagenomes</taxon>
    </lineage>
</organism>
<dbReference type="CDD" id="cd05233">
    <property type="entry name" value="SDR_c"/>
    <property type="match status" value="1"/>
</dbReference>
<dbReference type="SMART" id="SM00822">
    <property type="entry name" value="PKS_KR"/>
    <property type="match status" value="1"/>
</dbReference>